<keyword evidence="2" id="KW-1185">Reference proteome</keyword>
<reference evidence="1 2" key="1">
    <citation type="submission" date="2018-10" db="EMBL/GenBank/DDBJ databases">
        <title>Anaerotruncus faecis sp. nov., isolated from human feces.</title>
        <authorList>
            <person name="Wang Y.-J."/>
        </authorList>
    </citation>
    <scope>NUCLEOTIDE SEQUENCE [LARGE SCALE GENOMIC DNA]</scope>
    <source>
        <strain evidence="1 2">22A2-44</strain>
    </source>
</reference>
<dbReference type="RefSeq" id="WP_121587332.1">
    <property type="nucleotide sequence ID" value="NZ_RCHT01000026.1"/>
</dbReference>
<dbReference type="Proteomes" id="UP000276301">
    <property type="component" value="Unassembled WGS sequence"/>
</dbReference>
<accession>A0A498CN77</accession>
<organism evidence="1 2">
    <name type="scientific">Anaerotruncus massiliensis</name>
    <name type="common">ex Liu et al. 2021</name>
    <dbReference type="NCBI Taxonomy" id="2321404"/>
    <lineage>
        <taxon>Bacteria</taxon>
        <taxon>Bacillati</taxon>
        <taxon>Bacillota</taxon>
        <taxon>Clostridia</taxon>
        <taxon>Eubacteriales</taxon>
        <taxon>Oscillospiraceae</taxon>
        <taxon>Anaerotruncus</taxon>
    </lineage>
</organism>
<dbReference type="EMBL" id="RCHT01000026">
    <property type="protein sequence ID" value="RLL08956.1"/>
    <property type="molecule type" value="Genomic_DNA"/>
</dbReference>
<sequence length="118" mass="13150">MPDKVLTTIEATIMTKTKEALLKHCENTGLSIGEVIDRMALDFVIDTPKLAANVLCEEFVIMVVNQTEEQMQKTVHHVIASLMIPFLGNDSDARAFFEDLSLCIKDHMDLITKNAQAS</sequence>
<name>A0A498CN77_9FIRM</name>
<proteinExistence type="predicted"/>
<evidence type="ECO:0000313" key="2">
    <source>
        <dbReference type="Proteomes" id="UP000276301"/>
    </source>
</evidence>
<protein>
    <submittedName>
        <fullName evidence="1">Uncharacterized protein</fullName>
    </submittedName>
</protein>
<gene>
    <name evidence="1" type="ORF">D4A47_11110</name>
</gene>
<evidence type="ECO:0000313" key="1">
    <source>
        <dbReference type="EMBL" id="RLL08956.1"/>
    </source>
</evidence>
<comment type="caution">
    <text evidence="1">The sequence shown here is derived from an EMBL/GenBank/DDBJ whole genome shotgun (WGS) entry which is preliminary data.</text>
</comment>
<dbReference type="AlphaFoldDB" id="A0A498CN77"/>